<protein>
    <recommendedName>
        <fullName evidence="17">Laminin subunit gamma-1</fullName>
    </recommendedName>
</protein>
<feature type="disulfide bond" evidence="9">
    <location>
        <begin position="924"/>
        <end position="933"/>
    </location>
</feature>
<dbReference type="OrthoDB" id="430826at2759"/>
<comment type="subunit">
    <text evidence="8">Laminin is a complex glycoprotein, consisting of three different polypeptide chains (alpha, beta, gamma), which are bound to each other by disulfide bonds into a cross-shaped molecule comprising one long and three short arms with globules at each end.</text>
</comment>
<evidence type="ECO:0000256" key="5">
    <source>
        <dbReference type="ARBA" id="ARBA00023157"/>
    </source>
</evidence>
<evidence type="ECO:0000259" key="13">
    <source>
        <dbReference type="PROSITE" id="PS51115"/>
    </source>
</evidence>
<dbReference type="SMART" id="SM00281">
    <property type="entry name" value="LamB"/>
    <property type="match status" value="1"/>
</dbReference>
<evidence type="ECO:0000256" key="10">
    <source>
        <dbReference type="SAM" id="Coils"/>
    </source>
</evidence>
<proteinExistence type="predicted"/>
<evidence type="ECO:0000259" key="14">
    <source>
        <dbReference type="PROSITE" id="PS51117"/>
    </source>
</evidence>
<dbReference type="FunFam" id="2.10.25.10:FF:000051">
    <property type="entry name" value="Laminin subunit alpha 4"/>
    <property type="match status" value="1"/>
</dbReference>
<evidence type="ECO:0000256" key="2">
    <source>
        <dbReference type="ARBA" id="ARBA00022525"/>
    </source>
</evidence>
<feature type="disulfide bond" evidence="9">
    <location>
        <begin position="951"/>
        <end position="963"/>
    </location>
</feature>
<feature type="chain" id="PRO_5040426766" description="Laminin subunit gamma-1" evidence="11">
    <location>
        <begin position="20"/>
        <end position="1553"/>
    </location>
</feature>
<feature type="domain" description="Laminin EGF-like" evidence="12">
    <location>
        <begin position="691"/>
        <end position="739"/>
    </location>
</feature>
<evidence type="ECO:0000256" key="6">
    <source>
        <dbReference type="ARBA" id="ARBA00023180"/>
    </source>
</evidence>
<keyword evidence="4" id="KW-0677">Repeat</keyword>
<dbReference type="FunFam" id="2.10.25.10:FF:000758">
    <property type="entry name" value="Laminin subunit gamma 1"/>
    <property type="match status" value="1"/>
</dbReference>
<evidence type="ECO:0000256" key="9">
    <source>
        <dbReference type="PROSITE-ProRule" id="PRU00460"/>
    </source>
</evidence>
<feature type="signal peptide" evidence="11">
    <location>
        <begin position="1"/>
        <end position="19"/>
    </location>
</feature>
<feature type="domain" description="Laminin EGF-like" evidence="12">
    <location>
        <begin position="903"/>
        <end position="950"/>
    </location>
</feature>
<feature type="disulfide bond" evidence="9">
    <location>
        <begin position="905"/>
        <end position="922"/>
    </location>
</feature>
<gene>
    <name evidence="15" type="ORF">CEUTPL_LOCUS2388</name>
</gene>
<keyword evidence="2" id="KW-0964">Secreted</keyword>
<dbReference type="GO" id="GO:0009887">
    <property type="term" value="P:animal organ morphogenesis"/>
    <property type="evidence" value="ECO:0007669"/>
    <property type="project" value="TreeGrafter"/>
</dbReference>
<dbReference type="Pfam" id="PF00055">
    <property type="entry name" value="Laminin_N"/>
    <property type="match status" value="2"/>
</dbReference>
<feature type="domain" description="Laminin EGF-like" evidence="12">
    <location>
        <begin position="794"/>
        <end position="848"/>
    </location>
</feature>
<keyword evidence="7 9" id="KW-0424">Laminin EGF-like domain</keyword>
<evidence type="ECO:0000256" key="11">
    <source>
        <dbReference type="SAM" id="SignalP"/>
    </source>
</evidence>
<dbReference type="Gene3D" id="2.60.120.260">
    <property type="entry name" value="Galactose-binding domain-like"/>
    <property type="match status" value="2"/>
</dbReference>
<keyword evidence="5 9" id="KW-1015">Disulfide bond</keyword>
<keyword evidence="10" id="KW-0175">Coiled coil</keyword>
<dbReference type="EMBL" id="OU892286">
    <property type="protein sequence ID" value="CAG9761693.1"/>
    <property type="molecule type" value="Genomic_DNA"/>
</dbReference>
<feature type="disulfide bond" evidence="9">
    <location>
        <begin position="971"/>
        <end position="980"/>
    </location>
</feature>
<keyword evidence="6" id="KW-0325">Glycoprotein</keyword>
<feature type="disulfide bond" evidence="9">
    <location>
        <begin position="381"/>
        <end position="390"/>
    </location>
</feature>
<dbReference type="FunFam" id="2.10.25.10:FF:000105">
    <property type="entry name" value="laminin subunit gamma-1"/>
    <property type="match status" value="2"/>
</dbReference>
<feature type="disulfide bond" evidence="9">
    <location>
        <begin position="875"/>
        <end position="884"/>
    </location>
</feature>
<feature type="disulfide bond" evidence="9">
    <location>
        <begin position="431"/>
        <end position="440"/>
    </location>
</feature>
<feature type="coiled-coil region" evidence="10">
    <location>
        <begin position="1357"/>
        <end position="1405"/>
    </location>
</feature>
<feature type="coiled-coil region" evidence="10">
    <location>
        <begin position="1123"/>
        <end position="1192"/>
    </location>
</feature>
<dbReference type="SMART" id="SM00181">
    <property type="entry name" value="EGF"/>
    <property type="match status" value="6"/>
</dbReference>
<dbReference type="Gene3D" id="2.10.25.10">
    <property type="entry name" value="Laminin"/>
    <property type="match status" value="9"/>
</dbReference>
<feature type="domain" description="Laminin N-terminal" evidence="14">
    <location>
        <begin position="47"/>
        <end position="245"/>
    </location>
</feature>
<keyword evidence="3 11" id="KW-0732">Signal</keyword>
<evidence type="ECO:0000259" key="12">
    <source>
        <dbReference type="PROSITE" id="PS50027"/>
    </source>
</evidence>
<dbReference type="InterPro" id="IPR050440">
    <property type="entry name" value="Laminin/Netrin_ECM"/>
</dbReference>
<feature type="disulfide bond" evidence="9">
    <location>
        <begin position="903"/>
        <end position="915"/>
    </location>
</feature>
<dbReference type="InterPro" id="IPR000742">
    <property type="entry name" value="EGF"/>
</dbReference>
<feature type="domain" description="Laminin IV type A" evidence="13">
    <location>
        <begin position="487"/>
        <end position="656"/>
    </location>
</feature>
<evidence type="ECO:0000313" key="15">
    <source>
        <dbReference type="EMBL" id="CAG9761693.1"/>
    </source>
</evidence>
<dbReference type="FunFam" id="2.10.25.10:FF:000090">
    <property type="entry name" value="laminin subunit alpha"/>
    <property type="match status" value="1"/>
</dbReference>
<comment type="caution">
    <text evidence="9">Lacks conserved residue(s) required for the propagation of feature annotation.</text>
</comment>
<dbReference type="InterPro" id="IPR008211">
    <property type="entry name" value="Laminin_N"/>
</dbReference>
<sequence>MWLFLELSALIFAFKQCGGQLVHQETDHTQTPVIGIKGAKCYDQFNAPQRCYPAFENAAFQMEMEATNTCGTDGEQEYCVQTGVTGIRKSCAVCFPGQHHARFLTDIHNVDNPTWWQSETMLEGIQWPNQVNLTLRFGKTATCRDTYGLPDQPYTTRGEETRALCTSEYSDISPLRGGNVAFGTLEGRPSAYNFDSSTELQEWVSATAIRVTLDRINTFGDEVFGDSQVLKSYFYAIADLAVGARCKCNGHASECVPSTGAGGIQTRVCRCEHNTAGPDCGECLPFYNDAPWARATIQRANECKQCNCNNFSNRCVFDAKLYEQTGHGGYCLDCSANRDGPNCERCRPNYYMREDGFCVACQCDETGSMFQQCNTEGKCQCKPGVSGDKCDKCADNHYDFTKSGCKNCECSEEGSAFNAPNCNPNNGVCNCKENVEGKQCKGCKPGFFNLDLDNEFGCTPCFCYGHSSKCQSAPGYSRYALESSFAKGSEKWRAEDQYNRNIQTKYESISQSIAVQAQEEESVYFLAPDRFLGDQRASYNQLLEFSFRIGDTRPMPTAADIVLEGNGNRITNTIFAQENEFPSLQTQTYKFRLHEHPDFQWQPRLTSREFISILTNLTAIKIRGTYSPQGVGFLDDVKLETASRGAAGLPALWMEFCDCPAGYVGQFCESCAPGFRHSPAHGGPFTSCIPCDCNNHASICDSETGRCICEHNTSGENCELCARGFYGNALAGTPEDCLPCNCPDGGACFQLSEDVTMCTECPTGYSGHRCDVCSDGYYGDPTGRFGTPSPCQVCECNQNIDTNAIGNCNTTTGECLRCVHNTGGSSCDICLQGYYGNALVLPKGDCKRCECYLVGTEADSLEEPICDSSTGACLCKNRVVGRNCDQCEDGFYNLQSGEGCQSCNCDPIGAFNSTCNLYTGQCHCRPGVTGLRCDHCEARKYGFSSEGCKDCECDVIGSNDLQCNASGQCPCLDNVEGRRCNRCKENKYDRHRGCVDCPDCYNLVQNASRAHNLKLDKLDDILNEVERRPTVIADEEFPIELSKLQDDIDEFYDKVKTATGEDSIIHQVQDIRQREKEIARTLETQSLNEISTQFEQDAKKALQDAWERSKQVGQQSDNMTKIAQQARELADDLDQQATLLENAAKEAKNKSSEVYELAKKANTDQSLVREKANKLKNEIDKAEDRLNKTIDFTQDVSDKAREVKNQALELLNEVNNLFVPPVDVPELSKSSSSLKAEAGRLRDRAESLFNRSQELRDLIEEKNGKGNQLLEKAYNQQEILTELVDDIHAANDTVVKTIDKWTQKLSEAERIYNDLKSSDSDTQKLRQEAEDALKTIPEIEQILFDIVRKTSDAQLELVAISETANEALRNALQAKEEEIIASENLKGIKQQAEDLNKDTNQLFEADAKMAEKVEEAESKLQILLESPLGDAKLVEQAKANVGKAVQETAKVSEDITQLVKDVQNIIAELNNSPDIDEASLDRLDEEILNVERQINETRLEDKLIKLQDEHKAQSSQINDYKLKIEEMTKDVANIKHIVDALPVGCFRRVELEP</sequence>
<feature type="domain" description="Laminin EGF-like" evidence="12">
    <location>
        <begin position="361"/>
        <end position="407"/>
    </location>
</feature>
<evidence type="ECO:0000256" key="7">
    <source>
        <dbReference type="ARBA" id="ARBA00023292"/>
    </source>
</evidence>
<feature type="domain" description="Laminin EGF-like" evidence="12">
    <location>
        <begin position="408"/>
        <end position="460"/>
    </location>
</feature>
<dbReference type="CDD" id="cd00055">
    <property type="entry name" value="EGF_Lam"/>
    <property type="match status" value="8"/>
</dbReference>
<dbReference type="PROSITE" id="PS50027">
    <property type="entry name" value="EGF_LAM_2"/>
    <property type="match status" value="7"/>
</dbReference>
<dbReference type="PROSITE" id="PS51117">
    <property type="entry name" value="LAMININ_NTER"/>
    <property type="match status" value="1"/>
</dbReference>
<accession>A0A9N9MFS0</accession>
<reference evidence="15" key="1">
    <citation type="submission" date="2022-01" db="EMBL/GenBank/DDBJ databases">
        <authorList>
            <person name="King R."/>
        </authorList>
    </citation>
    <scope>NUCLEOTIDE SEQUENCE</scope>
</reference>
<feature type="disulfide bond" evidence="9">
    <location>
        <begin position="709"/>
        <end position="718"/>
    </location>
</feature>
<dbReference type="PROSITE" id="PS51115">
    <property type="entry name" value="LAMININ_IVA"/>
    <property type="match status" value="1"/>
</dbReference>
<feature type="disulfide bond" evidence="9">
    <location>
        <begin position="361"/>
        <end position="373"/>
    </location>
</feature>
<dbReference type="Proteomes" id="UP001152799">
    <property type="component" value="Chromosome 10"/>
</dbReference>
<evidence type="ECO:0000256" key="8">
    <source>
        <dbReference type="ARBA" id="ARBA00065619"/>
    </source>
</evidence>
<dbReference type="SMART" id="SM00180">
    <property type="entry name" value="EGF_Lam"/>
    <property type="match status" value="10"/>
</dbReference>
<feature type="coiled-coil region" evidence="10">
    <location>
        <begin position="1480"/>
        <end position="1530"/>
    </location>
</feature>
<name>A0A9N9MFS0_9CUCU</name>
<dbReference type="SUPFAM" id="SSF58104">
    <property type="entry name" value="Methyl-accepting chemotaxis protein (MCP) signaling domain"/>
    <property type="match status" value="1"/>
</dbReference>
<evidence type="ECO:0000256" key="1">
    <source>
        <dbReference type="ARBA" id="ARBA00004613"/>
    </source>
</evidence>
<dbReference type="Pfam" id="PF00052">
    <property type="entry name" value="Laminin_B"/>
    <property type="match status" value="1"/>
</dbReference>
<dbReference type="PANTHER" id="PTHR10574">
    <property type="entry name" value="NETRIN/LAMININ-RELATED"/>
    <property type="match status" value="1"/>
</dbReference>
<dbReference type="PANTHER" id="PTHR10574:SF435">
    <property type="entry name" value="LAMININ SUBUNIT GAMMA-1"/>
    <property type="match status" value="1"/>
</dbReference>
<dbReference type="GO" id="GO:0005576">
    <property type="term" value="C:extracellular region"/>
    <property type="evidence" value="ECO:0007669"/>
    <property type="project" value="UniProtKB-SubCell"/>
</dbReference>
<dbReference type="Pfam" id="PF00053">
    <property type="entry name" value="EGF_laminin"/>
    <property type="match status" value="11"/>
</dbReference>
<evidence type="ECO:0000256" key="3">
    <source>
        <dbReference type="ARBA" id="ARBA00022729"/>
    </source>
</evidence>
<dbReference type="FunFam" id="2.10.25.10:FF:000166">
    <property type="entry name" value="laminin subunit gamma-1"/>
    <property type="match status" value="1"/>
</dbReference>
<dbReference type="InterPro" id="IPR000034">
    <property type="entry name" value="Laminin_IV"/>
</dbReference>
<evidence type="ECO:0008006" key="17">
    <source>
        <dbReference type="Google" id="ProtNLM"/>
    </source>
</evidence>
<feature type="domain" description="Laminin EGF-like" evidence="12">
    <location>
        <begin position="849"/>
        <end position="902"/>
    </location>
</feature>
<feature type="domain" description="Laminin EGF-like" evidence="12">
    <location>
        <begin position="951"/>
        <end position="996"/>
    </location>
</feature>
<dbReference type="SUPFAM" id="SSF57196">
    <property type="entry name" value="EGF/Laminin"/>
    <property type="match status" value="9"/>
</dbReference>
<dbReference type="PRINTS" id="PR00011">
    <property type="entry name" value="EGFLAMININ"/>
</dbReference>
<dbReference type="InterPro" id="IPR002049">
    <property type="entry name" value="LE_dom"/>
</dbReference>
<evidence type="ECO:0000313" key="16">
    <source>
        <dbReference type="Proteomes" id="UP001152799"/>
    </source>
</evidence>
<dbReference type="GO" id="GO:0009888">
    <property type="term" value="P:tissue development"/>
    <property type="evidence" value="ECO:0007669"/>
    <property type="project" value="TreeGrafter"/>
</dbReference>
<dbReference type="PROSITE" id="PS01248">
    <property type="entry name" value="EGF_LAM_1"/>
    <property type="match status" value="4"/>
</dbReference>
<feature type="disulfide bond" evidence="9">
    <location>
        <begin position="818"/>
        <end position="827"/>
    </location>
</feature>
<comment type="subcellular location">
    <subcellularLocation>
        <location evidence="1">Secreted</location>
    </subcellularLocation>
</comment>
<keyword evidence="16" id="KW-1185">Reference proteome</keyword>
<dbReference type="SMART" id="SM00136">
    <property type="entry name" value="LamNT"/>
    <property type="match status" value="1"/>
</dbReference>
<evidence type="ECO:0000256" key="4">
    <source>
        <dbReference type="ARBA" id="ARBA00022737"/>
    </source>
</evidence>
<organism evidence="15 16">
    <name type="scientific">Ceutorhynchus assimilis</name>
    <name type="common">cabbage seed weevil</name>
    <dbReference type="NCBI Taxonomy" id="467358"/>
    <lineage>
        <taxon>Eukaryota</taxon>
        <taxon>Metazoa</taxon>
        <taxon>Ecdysozoa</taxon>
        <taxon>Arthropoda</taxon>
        <taxon>Hexapoda</taxon>
        <taxon>Insecta</taxon>
        <taxon>Pterygota</taxon>
        <taxon>Neoptera</taxon>
        <taxon>Endopterygota</taxon>
        <taxon>Coleoptera</taxon>
        <taxon>Polyphaga</taxon>
        <taxon>Cucujiformia</taxon>
        <taxon>Curculionidae</taxon>
        <taxon>Ceutorhynchinae</taxon>
        <taxon>Ceutorhynchus</taxon>
    </lineage>
</organism>
<dbReference type="GO" id="GO:0048731">
    <property type="term" value="P:system development"/>
    <property type="evidence" value="ECO:0007669"/>
    <property type="project" value="UniProtKB-ARBA"/>
</dbReference>
<dbReference type="FunFam" id="2.10.25.10:FF:000067">
    <property type="entry name" value="Laminin subunit gamma 1"/>
    <property type="match status" value="2"/>
</dbReference>